<keyword evidence="4 5" id="KW-0472">Membrane</keyword>
<dbReference type="AlphaFoldDB" id="A0A6N8KUG3"/>
<evidence type="ECO:0000313" key="6">
    <source>
        <dbReference type="EMBL" id="MVZ60737.1"/>
    </source>
</evidence>
<organism evidence="6 7">
    <name type="scientific">Sphingobacterium humi</name>
    <dbReference type="NCBI Taxonomy" id="1796905"/>
    <lineage>
        <taxon>Bacteria</taxon>
        <taxon>Pseudomonadati</taxon>
        <taxon>Bacteroidota</taxon>
        <taxon>Sphingobacteriia</taxon>
        <taxon>Sphingobacteriales</taxon>
        <taxon>Sphingobacteriaceae</taxon>
        <taxon>Sphingobacterium</taxon>
    </lineage>
</organism>
<feature type="transmembrane region" description="Helical" evidence="5">
    <location>
        <begin position="244"/>
        <end position="261"/>
    </location>
</feature>
<evidence type="ECO:0000256" key="5">
    <source>
        <dbReference type="RuleBase" id="RU363041"/>
    </source>
</evidence>
<sequence>MELLGFTAAISIGLILGLIGAGGSILTVPVMVYLFHIDPYLATTYSLFIVGSTSLAGIIPYSLKKQVDYKTALAFGIPSIIGVFLARTWIHPHIPEHLFDIAGYAVSKDMALMLLFAVLMVFAAGNMIWKKEATDEQEEQPSKSSYLLAVQGILVGLIVGLVGAGGGFLIIPALIIFNKMELKTAIGSSLFIIALNSLFGFASSNNIQEIHWWFMLAVTGIALVGMLLGSWLSQKIAAQKLKPFFGYFVLLMAFWIIFQELSK</sequence>
<keyword evidence="5" id="KW-1003">Cell membrane</keyword>
<reference evidence="6 7" key="1">
    <citation type="submission" date="2019-12" db="EMBL/GenBank/DDBJ databases">
        <authorList>
            <person name="Dong K."/>
        </authorList>
    </citation>
    <scope>NUCLEOTIDE SEQUENCE [LARGE SCALE GENOMIC DNA]</scope>
    <source>
        <strain evidence="6 7">JCM 31225</strain>
    </source>
</reference>
<keyword evidence="7" id="KW-1185">Reference proteome</keyword>
<comment type="similarity">
    <text evidence="5">Belongs to the 4-toluene sulfonate uptake permease (TSUP) (TC 2.A.102) family.</text>
</comment>
<dbReference type="Proteomes" id="UP000435036">
    <property type="component" value="Unassembled WGS sequence"/>
</dbReference>
<dbReference type="GO" id="GO:0005886">
    <property type="term" value="C:plasma membrane"/>
    <property type="evidence" value="ECO:0007669"/>
    <property type="project" value="UniProtKB-SubCell"/>
</dbReference>
<evidence type="ECO:0000256" key="1">
    <source>
        <dbReference type="ARBA" id="ARBA00004141"/>
    </source>
</evidence>
<feature type="transmembrane region" description="Helical" evidence="5">
    <location>
        <begin position="111"/>
        <end position="129"/>
    </location>
</feature>
<dbReference type="InterPro" id="IPR051598">
    <property type="entry name" value="TSUP/Inactive_protease-like"/>
</dbReference>
<feature type="transmembrane region" description="Helical" evidence="5">
    <location>
        <begin position="6"/>
        <end position="35"/>
    </location>
</feature>
<feature type="transmembrane region" description="Helical" evidence="5">
    <location>
        <begin position="149"/>
        <end position="177"/>
    </location>
</feature>
<dbReference type="OrthoDB" id="8559161at2"/>
<dbReference type="InterPro" id="IPR002781">
    <property type="entry name" value="TM_pro_TauE-like"/>
</dbReference>
<feature type="transmembrane region" description="Helical" evidence="5">
    <location>
        <begin position="210"/>
        <end position="232"/>
    </location>
</feature>
<dbReference type="Pfam" id="PF01925">
    <property type="entry name" value="TauE"/>
    <property type="match status" value="1"/>
</dbReference>
<dbReference type="EMBL" id="WSQA01000001">
    <property type="protein sequence ID" value="MVZ60737.1"/>
    <property type="molecule type" value="Genomic_DNA"/>
</dbReference>
<feature type="transmembrane region" description="Helical" evidence="5">
    <location>
        <begin position="42"/>
        <end position="63"/>
    </location>
</feature>
<dbReference type="PANTHER" id="PTHR43701">
    <property type="entry name" value="MEMBRANE TRANSPORTER PROTEIN MJ0441-RELATED"/>
    <property type="match status" value="1"/>
</dbReference>
<comment type="caution">
    <text evidence="6">The sequence shown here is derived from an EMBL/GenBank/DDBJ whole genome shotgun (WGS) entry which is preliminary data.</text>
</comment>
<protein>
    <recommendedName>
        <fullName evidence="5">Probable membrane transporter protein</fullName>
    </recommendedName>
</protein>
<name>A0A6N8KUG3_9SPHI</name>
<keyword evidence="3 5" id="KW-1133">Transmembrane helix</keyword>
<feature type="transmembrane region" description="Helical" evidence="5">
    <location>
        <begin position="69"/>
        <end position="90"/>
    </location>
</feature>
<evidence type="ECO:0000256" key="3">
    <source>
        <dbReference type="ARBA" id="ARBA00022989"/>
    </source>
</evidence>
<evidence type="ECO:0000256" key="2">
    <source>
        <dbReference type="ARBA" id="ARBA00022692"/>
    </source>
</evidence>
<evidence type="ECO:0000313" key="7">
    <source>
        <dbReference type="Proteomes" id="UP000435036"/>
    </source>
</evidence>
<dbReference type="PANTHER" id="PTHR43701:SF2">
    <property type="entry name" value="MEMBRANE TRANSPORTER PROTEIN YJNA-RELATED"/>
    <property type="match status" value="1"/>
</dbReference>
<keyword evidence="2 5" id="KW-0812">Transmembrane</keyword>
<proteinExistence type="inferred from homology"/>
<evidence type="ECO:0000256" key="4">
    <source>
        <dbReference type="ARBA" id="ARBA00023136"/>
    </source>
</evidence>
<feature type="transmembrane region" description="Helical" evidence="5">
    <location>
        <begin position="184"/>
        <end position="204"/>
    </location>
</feature>
<comment type="subcellular location">
    <subcellularLocation>
        <location evidence="5">Cell membrane</location>
        <topology evidence="5">Multi-pass membrane protein</topology>
    </subcellularLocation>
    <subcellularLocation>
        <location evidence="1">Membrane</location>
        <topology evidence="1">Multi-pass membrane protein</topology>
    </subcellularLocation>
</comment>
<gene>
    <name evidence="6" type="ORF">GQF63_01745</name>
</gene>
<accession>A0A6N8KUG3</accession>